<evidence type="ECO:0000256" key="1">
    <source>
        <dbReference type="ARBA" id="ARBA00023015"/>
    </source>
</evidence>
<sequence>MSEAIDRRARKKALTRSLIRETAQRLFAEHGFEAVTIADIASAADVAVQTVFNHFPTKEDLFFDGHTPWVEGAAESVRSRAPGTGPLDALHAHLVDRVAGHVRHLADPEGRTFDATLEASPALRARERELHHEATARLGDALYEVWTTEGGAPAVPEDVRTAASVTAAVWLAAVRTLIVQHRRLLTGPAGALPGSDEEGVSLARSVADQVFSGLGSAMSRPTADGLRPTG</sequence>
<evidence type="ECO:0000256" key="4">
    <source>
        <dbReference type="PROSITE-ProRule" id="PRU00335"/>
    </source>
</evidence>
<dbReference type="GO" id="GO:0000976">
    <property type="term" value="F:transcription cis-regulatory region binding"/>
    <property type="evidence" value="ECO:0007669"/>
    <property type="project" value="TreeGrafter"/>
</dbReference>
<dbReference type="PANTHER" id="PTHR30055">
    <property type="entry name" value="HTH-TYPE TRANSCRIPTIONAL REGULATOR RUTR"/>
    <property type="match status" value="1"/>
</dbReference>
<dbReference type="RefSeq" id="WP_211517279.1">
    <property type="nucleotide sequence ID" value="NZ_FNOT01000025.1"/>
</dbReference>
<evidence type="ECO:0000256" key="3">
    <source>
        <dbReference type="ARBA" id="ARBA00023163"/>
    </source>
</evidence>
<feature type="DNA-binding region" description="H-T-H motif" evidence="4">
    <location>
        <begin position="36"/>
        <end position="55"/>
    </location>
</feature>
<dbReference type="Gene3D" id="1.10.357.10">
    <property type="entry name" value="Tetracycline Repressor, domain 2"/>
    <property type="match status" value="1"/>
</dbReference>
<accession>A0A1H3QRP6</accession>
<reference evidence="7" key="1">
    <citation type="submission" date="2016-10" db="EMBL/GenBank/DDBJ databases">
        <authorList>
            <person name="Varghese N."/>
            <person name="Submissions S."/>
        </authorList>
    </citation>
    <scope>NUCLEOTIDE SEQUENCE [LARGE SCALE GENOMIC DNA]</scope>
    <source>
        <strain evidence="7">DSM 45422</strain>
    </source>
</reference>
<name>A0A1H3QRP6_9ACTN</name>
<dbReference type="InterPro" id="IPR050109">
    <property type="entry name" value="HTH-type_TetR-like_transc_reg"/>
</dbReference>
<protein>
    <submittedName>
        <fullName evidence="6">Transcriptional regulator, TetR family</fullName>
    </submittedName>
</protein>
<evidence type="ECO:0000259" key="5">
    <source>
        <dbReference type="PROSITE" id="PS50977"/>
    </source>
</evidence>
<evidence type="ECO:0000313" key="7">
    <source>
        <dbReference type="Proteomes" id="UP000198921"/>
    </source>
</evidence>
<dbReference type="EMBL" id="FNOT01000025">
    <property type="protein sequence ID" value="SDZ16010.1"/>
    <property type="molecule type" value="Genomic_DNA"/>
</dbReference>
<evidence type="ECO:0000313" key="6">
    <source>
        <dbReference type="EMBL" id="SDZ16010.1"/>
    </source>
</evidence>
<dbReference type="PRINTS" id="PR00455">
    <property type="entry name" value="HTHTETR"/>
</dbReference>
<dbReference type="Proteomes" id="UP000198921">
    <property type="component" value="Unassembled WGS sequence"/>
</dbReference>
<dbReference type="InterPro" id="IPR009057">
    <property type="entry name" value="Homeodomain-like_sf"/>
</dbReference>
<keyword evidence="1" id="KW-0805">Transcription regulation</keyword>
<feature type="domain" description="HTH tetR-type" evidence="5">
    <location>
        <begin position="13"/>
        <end position="73"/>
    </location>
</feature>
<dbReference type="STRING" id="1137993.SAMN05660209_04875"/>
<keyword evidence="7" id="KW-1185">Reference proteome</keyword>
<keyword evidence="3" id="KW-0804">Transcription</keyword>
<dbReference type="InterPro" id="IPR001647">
    <property type="entry name" value="HTH_TetR"/>
</dbReference>
<dbReference type="PROSITE" id="PS50977">
    <property type="entry name" value="HTH_TETR_2"/>
    <property type="match status" value="1"/>
</dbReference>
<dbReference type="SUPFAM" id="SSF46689">
    <property type="entry name" value="Homeodomain-like"/>
    <property type="match status" value="1"/>
</dbReference>
<proteinExistence type="predicted"/>
<dbReference type="Pfam" id="PF00440">
    <property type="entry name" value="TetR_N"/>
    <property type="match status" value="1"/>
</dbReference>
<gene>
    <name evidence="6" type="ORF">SAMN05660209_04875</name>
</gene>
<dbReference type="PANTHER" id="PTHR30055:SF234">
    <property type="entry name" value="HTH-TYPE TRANSCRIPTIONAL REGULATOR BETI"/>
    <property type="match status" value="1"/>
</dbReference>
<dbReference type="GO" id="GO:0003700">
    <property type="term" value="F:DNA-binding transcription factor activity"/>
    <property type="evidence" value="ECO:0007669"/>
    <property type="project" value="TreeGrafter"/>
</dbReference>
<keyword evidence="2 4" id="KW-0238">DNA-binding</keyword>
<evidence type="ECO:0000256" key="2">
    <source>
        <dbReference type="ARBA" id="ARBA00023125"/>
    </source>
</evidence>
<dbReference type="AlphaFoldDB" id="A0A1H3QRP6"/>
<organism evidence="6 7">
    <name type="scientific">Geodermatophilus africanus</name>
    <dbReference type="NCBI Taxonomy" id="1137993"/>
    <lineage>
        <taxon>Bacteria</taxon>
        <taxon>Bacillati</taxon>
        <taxon>Actinomycetota</taxon>
        <taxon>Actinomycetes</taxon>
        <taxon>Geodermatophilales</taxon>
        <taxon>Geodermatophilaceae</taxon>
        <taxon>Geodermatophilus</taxon>
    </lineage>
</organism>